<protein>
    <submittedName>
        <fullName evidence="1">Uncharacterized protein</fullName>
    </submittedName>
</protein>
<comment type="caution">
    <text evidence="1">The sequence shown here is derived from an EMBL/GenBank/DDBJ whole genome shotgun (WGS) entry which is preliminary data.</text>
</comment>
<organism evidence="1 2">
    <name type="scientific">Thelephora ganbajun</name>
    <name type="common">Ganba fungus</name>
    <dbReference type="NCBI Taxonomy" id="370292"/>
    <lineage>
        <taxon>Eukaryota</taxon>
        <taxon>Fungi</taxon>
        <taxon>Dikarya</taxon>
        <taxon>Basidiomycota</taxon>
        <taxon>Agaricomycotina</taxon>
        <taxon>Agaricomycetes</taxon>
        <taxon>Thelephorales</taxon>
        <taxon>Thelephoraceae</taxon>
        <taxon>Thelephora</taxon>
    </lineage>
</organism>
<proteinExistence type="predicted"/>
<dbReference type="Proteomes" id="UP000886501">
    <property type="component" value="Unassembled WGS sequence"/>
</dbReference>
<accession>A0ACB6ZH00</accession>
<reference evidence="1" key="2">
    <citation type="journal article" date="2020" name="Nat. Commun.">
        <title>Large-scale genome sequencing of mycorrhizal fungi provides insights into the early evolution of symbiotic traits.</title>
        <authorList>
            <person name="Miyauchi S."/>
            <person name="Kiss E."/>
            <person name="Kuo A."/>
            <person name="Drula E."/>
            <person name="Kohler A."/>
            <person name="Sanchez-Garcia M."/>
            <person name="Morin E."/>
            <person name="Andreopoulos B."/>
            <person name="Barry K.W."/>
            <person name="Bonito G."/>
            <person name="Buee M."/>
            <person name="Carver A."/>
            <person name="Chen C."/>
            <person name="Cichocki N."/>
            <person name="Clum A."/>
            <person name="Culley D."/>
            <person name="Crous P.W."/>
            <person name="Fauchery L."/>
            <person name="Girlanda M."/>
            <person name="Hayes R.D."/>
            <person name="Keri Z."/>
            <person name="LaButti K."/>
            <person name="Lipzen A."/>
            <person name="Lombard V."/>
            <person name="Magnuson J."/>
            <person name="Maillard F."/>
            <person name="Murat C."/>
            <person name="Nolan M."/>
            <person name="Ohm R.A."/>
            <person name="Pangilinan J."/>
            <person name="Pereira M.F."/>
            <person name="Perotto S."/>
            <person name="Peter M."/>
            <person name="Pfister S."/>
            <person name="Riley R."/>
            <person name="Sitrit Y."/>
            <person name="Stielow J.B."/>
            <person name="Szollosi G."/>
            <person name="Zifcakova L."/>
            <person name="Stursova M."/>
            <person name="Spatafora J.W."/>
            <person name="Tedersoo L."/>
            <person name="Vaario L.M."/>
            <person name="Yamada A."/>
            <person name="Yan M."/>
            <person name="Wang P."/>
            <person name="Xu J."/>
            <person name="Bruns T."/>
            <person name="Baldrian P."/>
            <person name="Vilgalys R."/>
            <person name="Dunand C."/>
            <person name="Henrissat B."/>
            <person name="Grigoriev I.V."/>
            <person name="Hibbett D."/>
            <person name="Nagy L.G."/>
            <person name="Martin F.M."/>
        </authorList>
    </citation>
    <scope>NUCLEOTIDE SEQUENCE</scope>
    <source>
        <strain evidence="1">P2</strain>
    </source>
</reference>
<evidence type="ECO:0000313" key="2">
    <source>
        <dbReference type="Proteomes" id="UP000886501"/>
    </source>
</evidence>
<dbReference type="EMBL" id="MU118006">
    <property type="protein sequence ID" value="KAF9648854.1"/>
    <property type="molecule type" value="Genomic_DNA"/>
</dbReference>
<sequence length="386" mass="42842">MFYYISFLRPPPSSSTPGSISFTPQVANDLRTELFLGTQDIYYAWLSSTESLQHTQLKPRKLMTWSQAVAYKEISVALPPNARPGQLWRLLLSASPSIQHISISFGNVRSTGRVPFPVISMPIRIAPKPEKGPAKQTQIERMYRASLAGLGDLHFLLREQTSFDLDKKVWDSGIGLSSWLVDLLNHSPPDTEPLVVSQARDALLLNPCNTIELGTGTGIVSIILSALKATRLGEAPREGQFFTTDLTSAIPLLSHNINFNAKYFTQPSDIPQPLALNWDDESLPEQVVDTGGFEVILMADVTYNTVSFPSLLRTLSSLVQLNTKHSRSPPVVILGYKERDPDERSLWGMLESEVGLRFERVGECEGWPASTPVEFWIGQVKPPLPS</sequence>
<reference evidence="1" key="1">
    <citation type="submission" date="2019-10" db="EMBL/GenBank/DDBJ databases">
        <authorList>
            <consortium name="DOE Joint Genome Institute"/>
            <person name="Kuo A."/>
            <person name="Miyauchi S."/>
            <person name="Kiss E."/>
            <person name="Drula E."/>
            <person name="Kohler A."/>
            <person name="Sanchez-Garcia M."/>
            <person name="Andreopoulos B."/>
            <person name="Barry K.W."/>
            <person name="Bonito G."/>
            <person name="Buee M."/>
            <person name="Carver A."/>
            <person name="Chen C."/>
            <person name="Cichocki N."/>
            <person name="Clum A."/>
            <person name="Culley D."/>
            <person name="Crous P.W."/>
            <person name="Fauchery L."/>
            <person name="Girlanda M."/>
            <person name="Hayes R."/>
            <person name="Keri Z."/>
            <person name="Labutti K."/>
            <person name="Lipzen A."/>
            <person name="Lombard V."/>
            <person name="Magnuson J."/>
            <person name="Maillard F."/>
            <person name="Morin E."/>
            <person name="Murat C."/>
            <person name="Nolan M."/>
            <person name="Ohm R."/>
            <person name="Pangilinan J."/>
            <person name="Pereira M."/>
            <person name="Perotto S."/>
            <person name="Peter M."/>
            <person name="Riley R."/>
            <person name="Sitrit Y."/>
            <person name="Stielow B."/>
            <person name="Szollosi G."/>
            <person name="Zifcakova L."/>
            <person name="Stursova M."/>
            <person name="Spatafora J.W."/>
            <person name="Tedersoo L."/>
            <person name="Vaario L.-M."/>
            <person name="Yamada A."/>
            <person name="Yan M."/>
            <person name="Wang P."/>
            <person name="Xu J."/>
            <person name="Bruns T."/>
            <person name="Baldrian P."/>
            <person name="Vilgalys R."/>
            <person name="Henrissat B."/>
            <person name="Grigoriev I.V."/>
            <person name="Hibbett D."/>
            <person name="Nagy L.G."/>
            <person name="Martin F.M."/>
        </authorList>
    </citation>
    <scope>NUCLEOTIDE SEQUENCE</scope>
    <source>
        <strain evidence="1">P2</strain>
    </source>
</reference>
<keyword evidence="2" id="KW-1185">Reference proteome</keyword>
<gene>
    <name evidence="1" type="ORF">BDM02DRAFT_3235344</name>
</gene>
<evidence type="ECO:0000313" key="1">
    <source>
        <dbReference type="EMBL" id="KAF9648854.1"/>
    </source>
</evidence>
<name>A0ACB6ZH00_THEGA</name>